<feature type="binding site" evidence="13">
    <location>
        <begin position="34"/>
        <end position="41"/>
    </location>
    <ligand>
        <name>ATP</name>
        <dbReference type="ChEBI" id="CHEBI:30616"/>
    </ligand>
</feature>
<evidence type="ECO:0000256" key="8">
    <source>
        <dbReference type="ARBA" id="ARBA00022655"/>
    </source>
</evidence>
<evidence type="ECO:0000256" key="5">
    <source>
        <dbReference type="ARBA" id="ARBA00014155"/>
    </source>
</evidence>
<dbReference type="RefSeq" id="WP_068734371.1">
    <property type="nucleotide sequence ID" value="NZ_LVYV01000020.1"/>
</dbReference>
<organism evidence="14 15">
    <name type="scientific">Tardiphaga robiniae</name>
    <dbReference type="NCBI Taxonomy" id="943830"/>
    <lineage>
        <taxon>Bacteria</taxon>
        <taxon>Pseudomonadati</taxon>
        <taxon>Pseudomonadota</taxon>
        <taxon>Alphaproteobacteria</taxon>
        <taxon>Hyphomicrobiales</taxon>
        <taxon>Nitrobacteraceae</taxon>
        <taxon>Tardiphaga</taxon>
    </lineage>
</organism>
<dbReference type="Gene3D" id="3.40.50.620">
    <property type="entry name" value="HUPs"/>
    <property type="match status" value="1"/>
</dbReference>
<keyword evidence="7 13" id="KW-0436">Ligase</keyword>
<reference evidence="14 15" key="1">
    <citation type="submission" date="2016-03" db="EMBL/GenBank/DDBJ databases">
        <title>Microsymbionts genomes from the relict species Vavilovia formosa (Stev.) Fed.</title>
        <authorList>
            <person name="Kopat V."/>
            <person name="Chirak E."/>
            <person name="Kimeklis A."/>
            <person name="Andronov E."/>
        </authorList>
    </citation>
    <scope>NUCLEOTIDE SEQUENCE [LARGE SCALE GENOMIC DNA]</scope>
    <source>
        <strain evidence="14 15">Vaf07</strain>
    </source>
</reference>
<evidence type="ECO:0000256" key="12">
    <source>
        <dbReference type="ARBA" id="ARBA00055042"/>
    </source>
</evidence>
<dbReference type="Proteomes" id="UP000076574">
    <property type="component" value="Unassembled WGS sequence"/>
</dbReference>
<evidence type="ECO:0000256" key="4">
    <source>
        <dbReference type="ARBA" id="ARBA00012219"/>
    </source>
</evidence>
<dbReference type="GO" id="GO:0015940">
    <property type="term" value="P:pantothenate biosynthetic process"/>
    <property type="evidence" value="ECO:0007669"/>
    <property type="project" value="UniProtKB-UniRule"/>
</dbReference>
<dbReference type="EMBL" id="LVYV01000020">
    <property type="protein sequence ID" value="KZD22573.1"/>
    <property type="molecule type" value="Genomic_DNA"/>
</dbReference>
<dbReference type="UniPathway" id="UPA00028">
    <property type="reaction ID" value="UER00005"/>
</dbReference>
<feature type="binding site" evidence="13">
    <location>
        <begin position="152"/>
        <end position="155"/>
    </location>
    <ligand>
        <name>ATP</name>
        <dbReference type="ChEBI" id="CHEBI:30616"/>
    </ligand>
</feature>
<dbReference type="Gene3D" id="3.30.1300.10">
    <property type="entry name" value="Pantoate-beta-alanine ligase, C-terminal domain"/>
    <property type="match status" value="1"/>
</dbReference>
<evidence type="ECO:0000256" key="11">
    <source>
        <dbReference type="ARBA" id="ARBA00048258"/>
    </source>
</evidence>
<keyword evidence="15" id="KW-1185">Reference proteome</keyword>
<dbReference type="InterPro" id="IPR014729">
    <property type="entry name" value="Rossmann-like_a/b/a_fold"/>
</dbReference>
<dbReference type="NCBIfam" id="TIGR00018">
    <property type="entry name" value="panC"/>
    <property type="match status" value="1"/>
</dbReference>
<evidence type="ECO:0000256" key="10">
    <source>
        <dbReference type="ARBA" id="ARBA00022840"/>
    </source>
</evidence>
<comment type="caution">
    <text evidence="14">The sequence shown here is derived from an EMBL/GenBank/DDBJ whole genome shotgun (WGS) entry which is preliminary data.</text>
</comment>
<feature type="binding site" evidence="13">
    <location>
        <position position="181"/>
    </location>
    <ligand>
        <name>ATP</name>
        <dbReference type="ChEBI" id="CHEBI:30616"/>
    </ligand>
</feature>
<dbReference type="EC" id="6.3.2.1" evidence="4 13"/>
<keyword evidence="9 13" id="KW-0547">Nucleotide-binding</keyword>
<comment type="similarity">
    <text evidence="3 13">Belongs to the pantothenate synthetase family.</text>
</comment>
<dbReference type="GO" id="GO:0005524">
    <property type="term" value="F:ATP binding"/>
    <property type="evidence" value="ECO:0007669"/>
    <property type="project" value="UniProtKB-KW"/>
</dbReference>
<keyword evidence="8 13" id="KW-0566">Pantothenate biosynthesis</keyword>
<dbReference type="FunFam" id="3.40.50.620:FF:000114">
    <property type="entry name" value="Pantothenate synthetase"/>
    <property type="match status" value="1"/>
</dbReference>
<dbReference type="InterPro" id="IPR003721">
    <property type="entry name" value="Pantoate_ligase"/>
</dbReference>
<comment type="subcellular location">
    <subcellularLocation>
        <location evidence="1 13">Cytoplasm</location>
    </subcellularLocation>
</comment>
<keyword evidence="10 13" id="KW-0067">ATP-binding</keyword>
<evidence type="ECO:0000256" key="6">
    <source>
        <dbReference type="ARBA" id="ARBA00022490"/>
    </source>
</evidence>
<evidence type="ECO:0000313" key="15">
    <source>
        <dbReference type="Proteomes" id="UP000076574"/>
    </source>
</evidence>
<dbReference type="STRING" id="943830.A4A58_29140"/>
<proteinExistence type="inferred from homology"/>
<evidence type="ECO:0000256" key="7">
    <source>
        <dbReference type="ARBA" id="ARBA00022598"/>
    </source>
</evidence>
<dbReference type="OrthoDB" id="9773087at2"/>
<evidence type="ECO:0000256" key="3">
    <source>
        <dbReference type="ARBA" id="ARBA00009256"/>
    </source>
</evidence>
<dbReference type="PANTHER" id="PTHR21299">
    <property type="entry name" value="CYTIDYLATE KINASE/PANTOATE-BETA-ALANINE LIGASE"/>
    <property type="match status" value="1"/>
</dbReference>
<dbReference type="PANTHER" id="PTHR21299:SF1">
    <property type="entry name" value="PANTOATE--BETA-ALANINE LIGASE"/>
    <property type="match status" value="1"/>
</dbReference>
<feature type="binding site" evidence="13">
    <location>
        <position position="65"/>
    </location>
    <ligand>
        <name>(R)-pantoate</name>
        <dbReference type="ChEBI" id="CHEBI:15980"/>
    </ligand>
</feature>
<protein>
    <recommendedName>
        <fullName evidence="5 13">Pantothenate synthetase</fullName>
        <shortName evidence="13">PS</shortName>
        <ecNumber evidence="4 13">6.3.2.1</ecNumber>
    </recommendedName>
    <alternativeName>
        <fullName evidence="13">Pantoate--beta-alanine ligase</fullName>
    </alternativeName>
    <alternativeName>
        <fullName evidence="13">Pantoate-activating enzyme</fullName>
    </alternativeName>
</protein>
<feature type="binding site" evidence="13">
    <location>
        <begin position="189"/>
        <end position="192"/>
    </location>
    <ligand>
        <name>ATP</name>
        <dbReference type="ChEBI" id="CHEBI:30616"/>
    </ligand>
</feature>
<gene>
    <name evidence="13" type="primary">panC</name>
    <name evidence="14" type="ORF">A4A58_29140</name>
</gene>
<evidence type="ECO:0000256" key="2">
    <source>
        <dbReference type="ARBA" id="ARBA00004990"/>
    </source>
</evidence>
<evidence type="ECO:0000256" key="1">
    <source>
        <dbReference type="ARBA" id="ARBA00004496"/>
    </source>
</evidence>
<dbReference type="GO" id="GO:0004592">
    <property type="term" value="F:pantoate-beta-alanine ligase activity"/>
    <property type="evidence" value="ECO:0007669"/>
    <property type="project" value="UniProtKB-UniRule"/>
</dbReference>
<comment type="miscellaneous">
    <text evidence="13">The reaction proceeds by a bi uni uni bi ping pong mechanism.</text>
</comment>
<sequence length="283" mass="30800">MPRTPIVARTLPALRKALEGLRARKATIGLVPTMGALHDGHVSLVRLAQRRTSKVVVSIFVNPTQFAPTEDFGSYPRTWKSDVAKLTEAGVDLIWNPDAKVMYPEGFATKITTGGPATADLEDRFRPHFFGGVATVVGKLFTQVRPDMAFFGEKDYQQLKVVTRMARDLDLGVKVTGATTVRERDGLAMSSRNVYLSPEDRATAPVLYRAMKETAKRLKAGDSFETAMAGGAAMITAAGFALDYFEARHAESLAPMTSMKDGPVRLLVAARIGKTRLIDNIGV</sequence>
<comment type="function">
    <text evidence="12 13">Catalyzes the condensation of pantoate with beta-alanine in an ATP-dependent reaction via a pantoyl-adenylate intermediate.</text>
</comment>
<dbReference type="Pfam" id="PF02569">
    <property type="entry name" value="Pantoate_ligase"/>
    <property type="match status" value="1"/>
</dbReference>
<feature type="active site" description="Proton donor" evidence="13">
    <location>
        <position position="41"/>
    </location>
</feature>
<evidence type="ECO:0000256" key="9">
    <source>
        <dbReference type="ARBA" id="ARBA00022741"/>
    </source>
</evidence>
<dbReference type="AlphaFoldDB" id="A0A163YU04"/>
<dbReference type="HAMAP" id="MF_00158">
    <property type="entry name" value="PanC"/>
    <property type="match status" value="1"/>
</dbReference>
<dbReference type="SUPFAM" id="SSF52374">
    <property type="entry name" value="Nucleotidylyl transferase"/>
    <property type="match status" value="1"/>
</dbReference>
<feature type="binding site" evidence="13">
    <location>
        <position position="65"/>
    </location>
    <ligand>
        <name>beta-alanine</name>
        <dbReference type="ChEBI" id="CHEBI:57966"/>
    </ligand>
</feature>
<comment type="subunit">
    <text evidence="13">Homodimer.</text>
</comment>
<accession>A0A163YU04</accession>
<dbReference type="CDD" id="cd00560">
    <property type="entry name" value="PanC"/>
    <property type="match status" value="1"/>
</dbReference>
<evidence type="ECO:0000313" key="14">
    <source>
        <dbReference type="EMBL" id="KZD22573.1"/>
    </source>
</evidence>
<comment type="pathway">
    <text evidence="2 13">Cofactor biosynthesis; (R)-pantothenate biosynthesis; (R)-pantothenate from (R)-pantoate and beta-alanine: step 1/1.</text>
</comment>
<dbReference type="GO" id="GO:0005829">
    <property type="term" value="C:cytosol"/>
    <property type="evidence" value="ECO:0007669"/>
    <property type="project" value="TreeGrafter"/>
</dbReference>
<comment type="catalytic activity">
    <reaction evidence="11 13">
        <text>(R)-pantoate + beta-alanine + ATP = (R)-pantothenate + AMP + diphosphate + H(+)</text>
        <dbReference type="Rhea" id="RHEA:10912"/>
        <dbReference type="ChEBI" id="CHEBI:15378"/>
        <dbReference type="ChEBI" id="CHEBI:15980"/>
        <dbReference type="ChEBI" id="CHEBI:29032"/>
        <dbReference type="ChEBI" id="CHEBI:30616"/>
        <dbReference type="ChEBI" id="CHEBI:33019"/>
        <dbReference type="ChEBI" id="CHEBI:57966"/>
        <dbReference type="ChEBI" id="CHEBI:456215"/>
        <dbReference type="EC" id="6.3.2.1"/>
    </reaction>
</comment>
<evidence type="ECO:0000256" key="13">
    <source>
        <dbReference type="HAMAP-Rule" id="MF_00158"/>
    </source>
</evidence>
<feature type="binding site" evidence="13">
    <location>
        <position position="158"/>
    </location>
    <ligand>
        <name>(R)-pantoate</name>
        <dbReference type="ChEBI" id="CHEBI:15980"/>
    </ligand>
</feature>
<keyword evidence="6 13" id="KW-0963">Cytoplasm</keyword>
<name>A0A163YU04_9BRAD</name>
<dbReference type="InterPro" id="IPR042176">
    <property type="entry name" value="Pantoate_ligase_C"/>
</dbReference>